<dbReference type="Pfam" id="PF12832">
    <property type="entry name" value="MFS_1_like"/>
    <property type="match status" value="1"/>
</dbReference>
<feature type="transmembrane region" description="Helical" evidence="7">
    <location>
        <begin position="463"/>
        <end position="482"/>
    </location>
</feature>
<feature type="transmembrane region" description="Helical" evidence="7">
    <location>
        <begin position="12"/>
        <end position="33"/>
    </location>
</feature>
<feature type="compositionally biased region" description="Basic and acidic residues" evidence="6">
    <location>
        <begin position="789"/>
        <end position="803"/>
    </location>
</feature>
<dbReference type="OrthoDB" id="10029266at2759"/>
<organism evidence="9 10">
    <name type="scientific">Chionoecetes opilio</name>
    <name type="common">Atlantic snow crab</name>
    <name type="synonym">Cancer opilio</name>
    <dbReference type="NCBI Taxonomy" id="41210"/>
    <lineage>
        <taxon>Eukaryota</taxon>
        <taxon>Metazoa</taxon>
        <taxon>Ecdysozoa</taxon>
        <taxon>Arthropoda</taxon>
        <taxon>Crustacea</taxon>
        <taxon>Multicrustacea</taxon>
        <taxon>Malacostraca</taxon>
        <taxon>Eumalacostraca</taxon>
        <taxon>Eucarida</taxon>
        <taxon>Decapoda</taxon>
        <taxon>Pleocyemata</taxon>
        <taxon>Brachyura</taxon>
        <taxon>Eubrachyura</taxon>
        <taxon>Majoidea</taxon>
        <taxon>Majidae</taxon>
        <taxon>Chionoecetes</taxon>
    </lineage>
</organism>
<keyword evidence="3 7" id="KW-0812">Transmembrane</keyword>
<evidence type="ECO:0000259" key="8">
    <source>
        <dbReference type="Pfam" id="PF12832"/>
    </source>
</evidence>
<dbReference type="InterPro" id="IPR051717">
    <property type="entry name" value="MFS_MFSD6"/>
</dbReference>
<dbReference type="Gene3D" id="1.20.1250.20">
    <property type="entry name" value="MFS general substrate transporter like domains"/>
    <property type="match status" value="2"/>
</dbReference>
<feature type="domain" description="Major facilitator superfamily associated" evidence="8">
    <location>
        <begin position="9"/>
        <end position="554"/>
    </location>
</feature>
<proteinExistence type="inferred from homology"/>
<evidence type="ECO:0000256" key="6">
    <source>
        <dbReference type="SAM" id="MobiDB-lite"/>
    </source>
</evidence>
<feature type="transmembrane region" description="Helical" evidence="7">
    <location>
        <begin position="531"/>
        <end position="550"/>
    </location>
</feature>
<feature type="transmembrane region" description="Helical" evidence="7">
    <location>
        <begin position="39"/>
        <end position="62"/>
    </location>
</feature>
<feature type="transmembrane region" description="Helical" evidence="7">
    <location>
        <begin position="74"/>
        <end position="92"/>
    </location>
</feature>
<evidence type="ECO:0000256" key="5">
    <source>
        <dbReference type="ARBA" id="ARBA00023136"/>
    </source>
</evidence>
<dbReference type="GO" id="GO:0016020">
    <property type="term" value="C:membrane"/>
    <property type="evidence" value="ECO:0007669"/>
    <property type="project" value="UniProtKB-SubCell"/>
</dbReference>
<keyword evidence="4 7" id="KW-1133">Transmembrane helix</keyword>
<feature type="transmembrane region" description="Helical" evidence="7">
    <location>
        <begin position="432"/>
        <end position="451"/>
    </location>
</feature>
<comment type="subcellular location">
    <subcellularLocation>
        <location evidence="1">Membrane</location>
        <topology evidence="1">Multi-pass membrane protein</topology>
    </subcellularLocation>
</comment>
<dbReference type="PANTHER" id="PTHR16172:SF37">
    <property type="entry name" value="RE36877P"/>
    <property type="match status" value="1"/>
</dbReference>
<evidence type="ECO:0000256" key="2">
    <source>
        <dbReference type="ARBA" id="ARBA00005241"/>
    </source>
</evidence>
<sequence length="831" mass="91394">MKINKTLLPIKAHYFSFLGCMSPIIPFLAVVALQLGIPVAVIGSMVAASMLMVVVMKPFLAVLADTFPSYRRTIFLMTLVVMVVSFSSLNFVTPMKGLPRVQGQLRRVQETAVPPTTTPVSIEVHDQEVSIKGEDQEDGEGDGTTLLLAAMEGEGGECYVAVAWDCVALCEEPWSCFNTSTATIPASASSSSFSSLSVTVTLLSHHPGLQFTKGGEQEPLLPFSSAQEGEWHQPPRVYRLEGLGVSEDMVPGNLSLECGSGRWEGPRCLGVWHHWQFWMFTLLLVTGTFAFNTAVSVTDAIIVDTIGKDGDYGIQRAWGTVGWGLMGPVSGLLVDWVSGSNHTKNYMPAFLICLVVGSTDVIISAATIKVPKMTSEHNVLKAVWPIIRQPRFFVFCIFAVFNGAFDGVVANYLFMMQEQMAKGTSIMNHMKFLQGMTIFVQCGIEAPFMFINHWFMRTMGAHFVTSLVFFLYIFRLLGLAVVGAYGPVWATLLVELLNGPCYGLGYTAIVVYSSKLSPPGTSTTVQSIVNICYEILGYASASFFGGLLYSSFGGPGLYLVAGITSVIIFILHLLSLKLLPPPEGIGCHIHDGCINSLSCADDMVLLAPTADALQDLINVCQVYAAKHDVVYNTTKTECMVVSPARAQVNYLKTAWLSGSALTFVDRFAYLGHVISHDMTDDDDIIKQTTKLLVVGNTLQRKFSYCSREVKMELFRSHCYSIYCNSLWSRYKVATMNRLKVCHNDILKRLLGLPRWCSSSLAFARNGVNNLDVIRRNSVFSLRKHTEETKSLENQRVGEEEKLSPDPVTEELDESSALAVRVEGEQEAVEMN</sequence>
<reference evidence="9" key="1">
    <citation type="submission" date="2020-07" db="EMBL/GenBank/DDBJ databases">
        <title>The High-quality genome of the commercially important snow crab, Chionoecetes opilio.</title>
        <authorList>
            <person name="Jeong J.-H."/>
            <person name="Ryu S."/>
        </authorList>
    </citation>
    <scope>NUCLEOTIDE SEQUENCE</scope>
    <source>
        <strain evidence="9">MADBK_172401_WGS</strain>
        <tissue evidence="9">Digestive gland</tissue>
    </source>
</reference>
<feature type="transmembrane region" description="Helical" evidence="7">
    <location>
        <begin position="317"/>
        <end position="337"/>
    </location>
</feature>
<feature type="transmembrane region" description="Helical" evidence="7">
    <location>
        <begin position="556"/>
        <end position="574"/>
    </location>
</feature>
<dbReference type="PANTHER" id="PTHR16172">
    <property type="entry name" value="MAJOR FACILITATOR SUPERFAMILY DOMAIN-CONTAINING PROTEIN 6-LIKE"/>
    <property type="match status" value="1"/>
</dbReference>
<name>A0A8J5CIM2_CHIOP</name>
<evidence type="ECO:0000313" key="10">
    <source>
        <dbReference type="Proteomes" id="UP000770661"/>
    </source>
</evidence>
<keyword evidence="5 7" id="KW-0472">Membrane</keyword>
<dbReference type="InterPro" id="IPR036259">
    <property type="entry name" value="MFS_trans_sf"/>
</dbReference>
<evidence type="ECO:0000313" key="9">
    <source>
        <dbReference type="EMBL" id="KAG0714091.1"/>
    </source>
</evidence>
<dbReference type="EMBL" id="JACEEZ010020813">
    <property type="protein sequence ID" value="KAG0714091.1"/>
    <property type="molecule type" value="Genomic_DNA"/>
</dbReference>
<evidence type="ECO:0000256" key="7">
    <source>
        <dbReference type="SAM" id="Phobius"/>
    </source>
</evidence>
<feature type="transmembrane region" description="Helical" evidence="7">
    <location>
        <begin position="392"/>
        <end position="412"/>
    </location>
</feature>
<gene>
    <name evidence="9" type="primary">MFSD6_0</name>
    <name evidence="9" type="ORF">GWK47_014801</name>
</gene>
<dbReference type="InterPro" id="IPR024989">
    <property type="entry name" value="MFS_assoc_dom"/>
</dbReference>
<dbReference type="AlphaFoldDB" id="A0A8J5CIM2"/>
<evidence type="ECO:0000256" key="1">
    <source>
        <dbReference type="ARBA" id="ARBA00004141"/>
    </source>
</evidence>
<feature type="transmembrane region" description="Helical" evidence="7">
    <location>
        <begin position="275"/>
        <end position="297"/>
    </location>
</feature>
<comment type="similarity">
    <text evidence="2">Belongs to the major facilitator superfamily. MFSD6 family.</text>
</comment>
<comment type="caution">
    <text evidence="9">The sequence shown here is derived from an EMBL/GenBank/DDBJ whole genome shotgun (WGS) entry which is preliminary data.</text>
</comment>
<evidence type="ECO:0000256" key="4">
    <source>
        <dbReference type="ARBA" id="ARBA00022989"/>
    </source>
</evidence>
<accession>A0A8J5CIM2</accession>
<evidence type="ECO:0000256" key="3">
    <source>
        <dbReference type="ARBA" id="ARBA00022692"/>
    </source>
</evidence>
<dbReference type="Proteomes" id="UP000770661">
    <property type="component" value="Unassembled WGS sequence"/>
</dbReference>
<feature type="region of interest" description="Disordered" evidence="6">
    <location>
        <begin position="789"/>
        <end position="815"/>
    </location>
</feature>
<dbReference type="SUPFAM" id="SSF103473">
    <property type="entry name" value="MFS general substrate transporter"/>
    <property type="match status" value="1"/>
</dbReference>
<protein>
    <submittedName>
        <fullName evidence="9">Major facilitator superfamily domain-containing protein 6</fullName>
    </submittedName>
</protein>
<keyword evidence="10" id="KW-1185">Reference proteome</keyword>
<feature type="transmembrane region" description="Helical" evidence="7">
    <location>
        <begin position="349"/>
        <end position="371"/>
    </location>
</feature>